<dbReference type="OrthoDB" id="4062750at2759"/>
<evidence type="ECO:0000313" key="1">
    <source>
        <dbReference type="EMBL" id="CUS20875.1"/>
    </source>
</evidence>
<sequence length="180" mass="20388">MDCTVKLEQRVSLIENITGELDGVENLLDKLRVISGEMRRLCGIGARCSGFLWQLLNTFAKNDERLSNKDQEVKLSACVDLLDQTLSQMSDLELVYSSNVDRLLSCGLLDTPLKQEPVSADLSNISALYSQTMTLIVRTLSVARRFMDLNLEANNFWTHVQSRIYVMEGRMNSIQHSRTI</sequence>
<organism evidence="1 2">
    <name type="scientific">Lachancea quebecensis</name>
    <dbReference type="NCBI Taxonomy" id="1654605"/>
    <lineage>
        <taxon>Eukaryota</taxon>
        <taxon>Fungi</taxon>
        <taxon>Dikarya</taxon>
        <taxon>Ascomycota</taxon>
        <taxon>Saccharomycotina</taxon>
        <taxon>Saccharomycetes</taxon>
        <taxon>Saccharomycetales</taxon>
        <taxon>Saccharomycetaceae</taxon>
        <taxon>Lachancea</taxon>
    </lineage>
</organism>
<protein>
    <submittedName>
        <fullName evidence="1">LAQU0S02e00364g1_1</fullName>
    </submittedName>
</protein>
<keyword evidence="2" id="KW-1185">Reference proteome</keyword>
<reference evidence="2" key="1">
    <citation type="submission" date="2015-10" db="EMBL/GenBank/DDBJ databases">
        <authorList>
            <person name="Devillers H."/>
        </authorList>
    </citation>
    <scope>NUCLEOTIDE SEQUENCE [LARGE SCALE GENOMIC DNA]</scope>
</reference>
<name>A0A0P1KQB7_9SACH</name>
<evidence type="ECO:0000313" key="2">
    <source>
        <dbReference type="Proteomes" id="UP000236544"/>
    </source>
</evidence>
<accession>A0A0P1KQB7</accession>
<dbReference type="Proteomes" id="UP000236544">
    <property type="component" value="Unassembled WGS sequence"/>
</dbReference>
<dbReference type="AlphaFoldDB" id="A0A0P1KQB7"/>
<dbReference type="EMBL" id="LN890542">
    <property type="protein sequence ID" value="CUS20875.1"/>
    <property type="molecule type" value="Genomic_DNA"/>
</dbReference>
<gene>
    <name evidence="1" type="ORF">LAQU0_S02e00364g</name>
</gene>
<proteinExistence type="predicted"/>